<reference evidence="1" key="1">
    <citation type="submission" date="2023-04" db="EMBL/GenBank/DDBJ databases">
        <title>Draft Genome sequencing of Naganishia species isolated from polar environments using Oxford Nanopore Technology.</title>
        <authorList>
            <person name="Leo P."/>
            <person name="Venkateswaran K."/>
        </authorList>
    </citation>
    <scope>NUCLEOTIDE SEQUENCE</scope>
    <source>
        <strain evidence="1">DBVPG 5303</strain>
    </source>
</reference>
<dbReference type="EMBL" id="JASBWV010000006">
    <property type="protein sequence ID" value="KAJ9126033.1"/>
    <property type="molecule type" value="Genomic_DNA"/>
</dbReference>
<dbReference type="Proteomes" id="UP001234202">
    <property type="component" value="Unassembled WGS sequence"/>
</dbReference>
<sequence>MNVIREINRINQREIELGGDGTTASWHDDYKDSAYVFVGGLPFELTEGDVITVMSQFGEIVDINMPRDKETGQPKGFAFIMYEDQRSTVLAVDNMNGGTVLGRTIRVDHVKDYKQPGKRNEEGEFQEPEAPSMNALPPVIGGSDASSSSSEEEDEDPMAAYIRAERKKSKSSGKDKDKKKKKSKHDGETKEERKARKAAKKDKKEKKPRGDERALKGRDSEARGREEDVKPRVKREQESADYDRRRDRYSPEHGNQPRDRPSRHRPASRSPSPPTPPRRSRRSPSRSRSPHTSRMVKREEGNGSPARIVVKQETEVDDVKPFRNGAPDPNARTTGRRYSRSRSPGAFKQVKREPSPDRGSSGYRRREEHAYDRAREPTSSGRDTRYPPAPAGRREYDSGATGADRYDRRRSPLPPPVSSSYNSGSRADRDSDWRRSAAVEGGAEKSTSHGDGDRYGARNGGRGAHEEADYASWRGKRDVDRVMRTVGRDERRGDDRSRR</sequence>
<comment type="caution">
    <text evidence="1">The sequence shown here is derived from an EMBL/GenBank/DDBJ whole genome shotgun (WGS) entry which is preliminary data.</text>
</comment>
<keyword evidence="2" id="KW-1185">Reference proteome</keyword>
<proteinExistence type="predicted"/>
<protein>
    <submittedName>
        <fullName evidence="1">Uncharacterized protein</fullName>
    </submittedName>
</protein>
<evidence type="ECO:0000313" key="1">
    <source>
        <dbReference type="EMBL" id="KAJ9126033.1"/>
    </source>
</evidence>
<accession>A0ACC2XQZ3</accession>
<evidence type="ECO:0000313" key="2">
    <source>
        <dbReference type="Proteomes" id="UP001234202"/>
    </source>
</evidence>
<gene>
    <name evidence="1" type="ORF">QFC24_002305</name>
</gene>
<organism evidence="1 2">
    <name type="scientific">Naganishia onofrii</name>
    <dbReference type="NCBI Taxonomy" id="1851511"/>
    <lineage>
        <taxon>Eukaryota</taxon>
        <taxon>Fungi</taxon>
        <taxon>Dikarya</taxon>
        <taxon>Basidiomycota</taxon>
        <taxon>Agaricomycotina</taxon>
        <taxon>Tremellomycetes</taxon>
        <taxon>Filobasidiales</taxon>
        <taxon>Filobasidiaceae</taxon>
        <taxon>Naganishia</taxon>
    </lineage>
</organism>
<name>A0ACC2XQZ3_9TREE</name>